<name>A0AAW1Y8W5_RUBAR</name>
<proteinExistence type="inferred from homology"/>
<evidence type="ECO:0000313" key="8">
    <source>
        <dbReference type="Proteomes" id="UP001457282"/>
    </source>
</evidence>
<keyword evidence="3" id="KW-0449">Lipoprotein</keyword>
<dbReference type="Pfam" id="PF00403">
    <property type="entry name" value="HMA"/>
    <property type="match status" value="1"/>
</dbReference>
<keyword evidence="1" id="KW-0488">Methylation</keyword>
<evidence type="ECO:0000256" key="5">
    <source>
        <dbReference type="ARBA" id="ARBA00024045"/>
    </source>
</evidence>
<evidence type="ECO:0000256" key="2">
    <source>
        <dbReference type="ARBA" id="ARBA00022723"/>
    </source>
</evidence>
<dbReference type="Proteomes" id="UP001457282">
    <property type="component" value="Unassembled WGS sequence"/>
</dbReference>
<comment type="similarity">
    <text evidence="5">Belongs to the HIPP family.</text>
</comment>
<keyword evidence="2" id="KW-0479">Metal-binding</keyword>
<dbReference type="FunFam" id="3.30.70.100:FF:000008">
    <property type="entry name" value="Copper transport protein ATOX1"/>
    <property type="match status" value="1"/>
</dbReference>
<dbReference type="PROSITE" id="PS50846">
    <property type="entry name" value="HMA_2"/>
    <property type="match status" value="1"/>
</dbReference>
<organism evidence="7 8">
    <name type="scientific">Rubus argutus</name>
    <name type="common">Southern blackberry</name>
    <dbReference type="NCBI Taxonomy" id="59490"/>
    <lineage>
        <taxon>Eukaryota</taxon>
        <taxon>Viridiplantae</taxon>
        <taxon>Streptophyta</taxon>
        <taxon>Embryophyta</taxon>
        <taxon>Tracheophyta</taxon>
        <taxon>Spermatophyta</taxon>
        <taxon>Magnoliopsida</taxon>
        <taxon>eudicotyledons</taxon>
        <taxon>Gunneridae</taxon>
        <taxon>Pentapetalae</taxon>
        <taxon>rosids</taxon>
        <taxon>fabids</taxon>
        <taxon>Rosales</taxon>
        <taxon>Rosaceae</taxon>
        <taxon>Rosoideae</taxon>
        <taxon>Rosoideae incertae sedis</taxon>
        <taxon>Rubus</taxon>
    </lineage>
</organism>
<dbReference type="InterPro" id="IPR006121">
    <property type="entry name" value="HMA_dom"/>
</dbReference>
<dbReference type="CDD" id="cd00371">
    <property type="entry name" value="HMA"/>
    <property type="match status" value="1"/>
</dbReference>
<evidence type="ECO:0000256" key="4">
    <source>
        <dbReference type="ARBA" id="ARBA00023289"/>
    </source>
</evidence>
<evidence type="ECO:0000256" key="3">
    <source>
        <dbReference type="ARBA" id="ARBA00023288"/>
    </source>
</evidence>
<dbReference type="SUPFAM" id="SSF55008">
    <property type="entry name" value="HMA, heavy metal-associated domain"/>
    <property type="match status" value="1"/>
</dbReference>
<dbReference type="AlphaFoldDB" id="A0AAW1Y8W5"/>
<evidence type="ECO:0000256" key="1">
    <source>
        <dbReference type="ARBA" id="ARBA00022481"/>
    </source>
</evidence>
<dbReference type="Gene3D" id="3.30.70.100">
    <property type="match status" value="1"/>
</dbReference>
<keyword evidence="8" id="KW-1185">Reference proteome</keyword>
<protein>
    <recommendedName>
        <fullName evidence="6">HMA domain-containing protein</fullName>
    </recommendedName>
</protein>
<feature type="domain" description="HMA" evidence="6">
    <location>
        <begin position="15"/>
        <end position="78"/>
    </location>
</feature>
<accession>A0AAW1Y8W5</accession>
<evidence type="ECO:0000259" key="6">
    <source>
        <dbReference type="PROSITE" id="PS50846"/>
    </source>
</evidence>
<dbReference type="GO" id="GO:0046872">
    <property type="term" value="F:metal ion binding"/>
    <property type="evidence" value="ECO:0007669"/>
    <property type="project" value="UniProtKB-KW"/>
</dbReference>
<dbReference type="PANTHER" id="PTHR45868">
    <property type="entry name" value="HEAVY METAL-ASSOCIATED ISOPRENYLATED PLANT PROTEIN 33-RELATED"/>
    <property type="match status" value="1"/>
</dbReference>
<sequence length="288" mass="32462">MATKPVEEPPGSLKYQTWVLKVSIHCEGCKKKVKKVLQSIEGVYTITIDSQQHKVTVTGNVEAETLLKKLLRSGKHAELWPETKKGKNQRRIRIMVMKKVARMVTRPKIQRRKTNKLIKMVVMMLMMTANQTKRVGIKAMKLVENKMVEVVPVEPKRRKRKRRRRGKTVILLMAAVASPGENIGDPHPAGTNGPHMAGPDMSSHPINLGPPIQHVYPGPYPPSMYYQPPSAYGVSYNTAPYPSTSASYFAPAMHYNTYSHPDIYSPDLPYDPVDSFTDEDDESGCYIM</sequence>
<keyword evidence="4" id="KW-0636">Prenylation</keyword>
<comment type="caution">
    <text evidence="7">The sequence shown here is derived from an EMBL/GenBank/DDBJ whole genome shotgun (WGS) entry which is preliminary data.</text>
</comment>
<gene>
    <name evidence="7" type="ORF">M0R45_011058</name>
</gene>
<dbReference type="EMBL" id="JBEDUW010000002">
    <property type="protein sequence ID" value="KAK9945548.1"/>
    <property type="molecule type" value="Genomic_DNA"/>
</dbReference>
<reference evidence="7 8" key="1">
    <citation type="journal article" date="2023" name="G3 (Bethesda)">
        <title>A chromosome-length genome assembly and annotation of blackberry (Rubus argutus, cv. 'Hillquist').</title>
        <authorList>
            <person name="Bruna T."/>
            <person name="Aryal R."/>
            <person name="Dudchenko O."/>
            <person name="Sargent D.J."/>
            <person name="Mead D."/>
            <person name="Buti M."/>
            <person name="Cavallini A."/>
            <person name="Hytonen T."/>
            <person name="Andres J."/>
            <person name="Pham M."/>
            <person name="Weisz D."/>
            <person name="Mascagni F."/>
            <person name="Usai G."/>
            <person name="Natali L."/>
            <person name="Bassil N."/>
            <person name="Fernandez G.E."/>
            <person name="Lomsadze A."/>
            <person name="Armour M."/>
            <person name="Olukolu B."/>
            <person name="Poorten T."/>
            <person name="Britton C."/>
            <person name="Davik J."/>
            <person name="Ashrafi H."/>
            <person name="Aiden E.L."/>
            <person name="Borodovsky M."/>
            <person name="Worthington M."/>
        </authorList>
    </citation>
    <scope>NUCLEOTIDE SEQUENCE [LARGE SCALE GENOMIC DNA]</scope>
    <source>
        <strain evidence="7">PI 553951</strain>
    </source>
</reference>
<dbReference type="InterPro" id="IPR036163">
    <property type="entry name" value="HMA_dom_sf"/>
</dbReference>
<dbReference type="PANTHER" id="PTHR45868:SF80">
    <property type="entry name" value="F15K9.8-RELATED"/>
    <property type="match status" value="1"/>
</dbReference>
<evidence type="ECO:0000313" key="7">
    <source>
        <dbReference type="EMBL" id="KAK9945548.1"/>
    </source>
</evidence>